<name>M3D3F7_SPHMS</name>
<dbReference type="InterPro" id="IPR003661">
    <property type="entry name" value="HisK_dim/P_dom"/>
</dbReference>
<feature type="coiled-coil region" evidence="14">
    <location>
        <begin position="1873"/>
        <end position="1910"/>
    </location>
</feature>
<comment type="subcellular location">
    <subcellularLocation>
        <location evidence="2">Cell membrane</location>
        <topology evidence="2">Multi-pass membrane protein</topology>
    </subcellularLocation>
</comment>
<dbReference type="Pfam" id="PF13191">
    <property type="entry name" value="AAA_16"/>
    <property type="match status" value="1"/>
</dbReference>
<protein>
    <recommendedName>
        <fullName evidence="3">histidine kinase</fullName>
        <ecNumber evidence="3">2.7.13.3</ecNumber>
    </recommendedName>
</protein>
<evidence type="ECO:0000256" key="5">
    <source>
        <dbReference type="ARBA" id="ARBA00022553"/>
    </source>
</evidence>
<feature type="compositionally biased region" description="Polar residues" evidence="15">
    <location>
        <begin position="534"/>
        <end position="558"/>
    </location>
</feature>
<evidence type="ECO:0000259" key="18">
    <source>
        <dbReference type="PROSITE" id="PS50110"/>
    </source>
</evidence>
<dbReference type="SUPFAM" id="SSF52540">
    <property type="entry name" value="P-loop containing nucleoside triphosphate hydrolases"/>
    <property type="match status" value="1"/>
</dbReference>
<keyword evidence="9" id="KW-0418">Kinase</keyword>
<evidence type="ECO:0000256" key="6">
    <source>
        <dbReference type="ARBA" id="ARBA00022679"/>
    </source>
</evidence>
<evidence type="ECO:0000256" key="11">
    <source>
        <dbReference type="ARBA" id="ARBA00022989"/>
    </source>
</evidence>
<feature type="domain" description="Protein kinase" evidence="16">
    <location>
        <begin position="65"/>
        <end position="386"/>
    </location>
</feature>
<feature type="region of interest" description="Disordered" evidence="15">
    <location>
        <begin position="82"/>
        <end position="115"/>
    </location>
</feature>
<dbReference type="Gene3D" id="3.40.50.2300">
    <property type="match status" value="1"/>
</dbReference>
<feature type="compositionally biased region" description="Low complexity" evidence="15">
    <location>
        <begin position="2341"/>
        <end position="2350"/>
    </location>
</feature>
<evidence type="ECO:0000313" key="20">
    <source>
        <dbReference type="Proteomes" id="UP000016931"/>
    </source>
</evidence>
<dbReference type="PROSITE" id="PS50110">
    <property type="entry name" value="RESPONSE_REGULATORY"/>
    <property type="match status" value="1"/>
</dbReference>
<dbReference type="FunFam" id="1.10.510.10:FF:000579">
    <property type="entry name" value="Sensor histidine kinase/response regulator, putative"/>
    <property type="match status" value="1"/>
</dbReference>
<evidence type="ECO:0000256" key="9">
    <source>
        <dbReference type="ARBA" id="ARBA00022777"/>
    </source>
</evidence>
<dbReference type="CDD" id="cd00082">
    <property type="entry name" value="HisKA"/>
    <property type="match status" value="1"/>
</dbReference>
<dbReference type="FunFam" id="3.40.50.2300:FF:000285">
    <property type="entry name" value="Putative sensor histidine kinase/response regulator"/>
    <property type="match status" value="1"/>
</dbReference>
<dbReference type="InterPro" id="IPR041664">
    <property type="entry name" value="AAA_16"/>
</dbReference>
<dbReference type="OrthoDB" id="60033at2759"/>
<dbReference type="Gene3D" id="3.30.450.40">
    <property type="match status" value="1"/>
</dbReference>
<dbReference type="Gene3D" id="1.10.510.10">
    <property type="entry name" value="Transferase(Phosphotransferase) domain 1"/>
    <property type="match status" value="1"/>
</dbReference>
<dbReference type="InterPro" id="IPR000719">
    <property type="entry name" value="Prot_kinase_dom"/>
</dbReference>
<dbReference type="Gene3D" id="1.10.287.130">
    <property type="match status" value="1"/>
</dbReference>
<evidence type="ECO:0000256" key="13">
    <source>
        <dbReference type="PROSITE-ProRule" id="PRU00169"/>
    </source>
</evidence>
<dbReference type="GO" id="GO:0009927">
    <property type="term" value="F:histidine phosphotransfer kinase activity"/>
    <property type="evidence" value="ECO:0007669"/>
    <property type="project" value="TreeGrafter"/>
</dbReference>
<feature type="compositionally biased region" description="Basic and acidic residues" evidence="15">
    <location>
        <begin position="2439"/>
        <end position="2459"/>
    </location>
</feature>
<reference evidence="19 20" key="1">
    <citation type="journal article" date="2012" name="PLoS Pathog.">
        <title>Diverse lifestyles and strategies of plant pathogenesis encoded in the genomes of eighteen Dothideomycetes fungi.</title>
        <authorList>
            <person name="Ohm R.A."/>
            <person name="Feau N."/>
            <person name="Henrissat B."/>
            <person name="Schoch C.L."/>
            <person name="Horwitz B.A."/>
            <person name="Barry K.W."/>
            <person name="Condon B.J."/>
            <person name="Copeland A.C."/>
            <person name="Dhillon B."/>
            <person name="Glaser F."/>
            <person name="Hesse C.N."/>
            <person name="Kosti I."/>
            <person name="LaButti K."/>
            <person name="Lindquist E.A."/>
            <person name="Lucas S."/>
            <person name="Salamov A.A."/>
            <person name="Bradshaw R.E."/>
            <person name="Ciuffetti L."/>
            <person name="Hamelin R.C."/>
            <person name="Kema G.H.J."/>
            <person name="Lawrence C."/>
            <person name="Scott J.A."/>
            <person name="Spatafora J.W."/>
            <person name="Turgeon B.G."/>
            <person name="de Wit P.J.G.M."/>
            <person name="Zhong S."/>
            <person name="Goodwin S.B."/>
            <person name="Grigoriev I.V."/>
        </authorList>
    </citation>
    <scope>NUCLEOTIDE SEQUENCE [LARGE SCALE GENOMIC DNA]</scope>
    <source>
        <strain evidence="19 20">SO2202</strain>
    </source>
</reference>
<dbReference type="PROSITE" id="PS50109">
    <property type="entry name" value="HIS_KIN"/>
    <property type="match status" value="1"/>
</dbReference>
<keyword evidence="11" id="KW-1133">Transmembrane helix</keyword>
<dbReference type="InterPro" id="IPR004358">
    <property type="entry name" value="Sig_transdc_His_kin-like_C"/>
</dbReference>
<evidence type="ECO:0000256" key="7">
    <source>
        <dbReference type="ARBA" id="ARBA00022692"/>
    </source>
</evidence>
<dbReference type="Pfam" id="PF00069">
    <property type="entry name" value="Pkinase"/>
    <property type="match status" value="1"/>
</dbReference>
<dbReference type="Gene3D" id="1.25.40.10">
    <property type="entry name" value="Tetratricopeptide repeat domain"/>
    <property type="match status" value="1"/>
</dbReference>
<dbReference type="Pfam" id="PF00512">
    <property type="entry name" value="HisKA"/>
    <property type="match status" value="1"/>
</dbReference>
<feature type="region of interest" description="Disordered" evidence="15">
    <location>
        <begin position="697"/>
        <end position="718"/>
    </location>
</feature>
<feature type="compositionally biased region" description="Low complexity" evidence="15">
    <location>
        <begin position="2388"/>
        <end position="2399"/>
    </location>
</feature>
<dbReference type="InterPro" id="IPR036890">
    <property type="entry name" value="HATPase_C_sf"/>
</dbReference>
<evidence type="ECO:0000256" key="3">
    <source>
        <dbReference type="ARBA" id="ARBA00012438"/>
    </source>
</evidence>
<evidence type="ECO:0000256" key="14">
    <source>
        <dbReference type="SAM" id="Coils"/>
    </source>
</evidence>
<feature type="compositionally biased region" description="Polar residues" evidence="15">
    <location>
        <begin position="517"/>
        <end position="526"/>
    </location>
</feature>
<evidence type="ECO:0000256" key="8">
    <source>
        <dbReference type="ARBA" id="ARBA00022741"/>
    </source>
</evidence>
<dbReference type="SMART" id="SM00065">
    <property type="entry name" value="GAF"/>
    <property type="match status" value="1"/>
</dbReference>
<dbReference type="RefSeq" id="XP_016760540.1">
    <property type="nucleotide sequence ID" value="XM_016902548.1"/>
</dbReference>
<feature type="compositionally biased region" description="Basic and acidic residues" evidence="15">
    <location>
        <begin position="709"/>
        <end position="718"/>
    </location>
</feature>
<dbReference type="Gene3D" id="3.30.565.10">
    <property type="entry name" value="Histidine kinase-like ATPase, C-terminal domain"/>
    <property type="match status" value="1"/>
</dbReference>
<dbReference type="OMA" id="QLPGYTW"/>
<dbReference type="HOGENOM" id="CLU_001037_0_0_1"/>
<dbReference type="CDD" id="cd17546">
    <property type="entry name" value="REC_hyHK_CKI1_RcsC-like"/>
    <property type="match status" value="1"/>
</dbReference>
<evidence type="ECO:0000256" key="4">
    <source>
        <dbReference type="ARBA" id="ARBA00022475"/>
    </source>
</evidence>
<keyword evidence="10" id="KW-0067">ATP-binding</keyword>
<sequence>MLQSLAGNMDLVVEDEADRVGEDEADRVVEDEAQVASIRRFFERLREDVPGYEFSDEVPPFHSSYDNWHFFGRKKNAKATAAGAASRKSSLSAVTDSRPPSVRTRSDYDAATPDEEQEQPIWVVGRLSKQILRLEREFKLCQQLFQTAEDHKHFVRPISLLRLPARQPGDVPLCISIVEAPGKDYLQDLVNLGSDFYGGVPGSQQIQHREQVPLLTFLDFAIGASECLEILHHGSDIVHGEIRGDAFHYNKDTGTVRMINFGSGVRSFEHGLTSANWTTLMSQRGVEHRLQFIAPEQTGRLPAEPDARTDIYSLGILFWTMLTGQPPFEGKSPLDVMQNVLGRRIPLASSIRTDVPDVLSRLIQKMTARNMDDRYNSTTGVKHDLQKLKKILTDGDQEALASFKLAEKDVSCFFVLPSNLVGREEQRAKIIEVIERAAAKAARSTLSRKALYSLSSTGSSVISSDPQIANLLDDISDSTSSTDRERTDNHLTSIPEAIPSEQRMYRTSLDYPDRTARTGSTVSPAASINEDGGLTSQGYKDTSYDSHGSGTSGNREGSESLFRTMSSYQLGSMTSEPSSLLRTAQKIKRKGRTEIISICGQAGFGKSALVQSVQVRARKYGYFATAKFDPVRKAPFDPVVRVMSSLFRQIFSENDVSTPFHENVRTFVKPYWGILHTYLDLPVWLLAPTINGKMAASQGPSEMRSAHGQLERPPERKTCNAASTQEWLRSGGSSKSSRFMSIFLDVLRLLAVQKFACFCLDDIQFADPESLELLQIIVKSHIPLVLMLTYREEKPITPAVAKLLEKATRVDVGPFSDNQLTEYVSQTLHRPAEYVTPLVAIIHEKTQGSPFFVREMLDSAYRKKCIYYCWKCGHWEFSLDRLFAEFSTPDAGKFSTDDFILRRMKELAIDAQTVLAWAAIIGNSFSFKVVRRLMSCACSELSPQPLIPPQSKDAVAGLQTALASFVVMPTDDEDRFKFSHDRYIAAADSLCKDYVREEMHYVVASSMMKHSPYDPVSQPSVVLFEQARHICKGVDAIKLRVPVKTAYRELLYQAAETARESGARTSSLYYFKVCLDILPENPWADKTGDASYSETLSLHIRAAEALGYAGDHETASKLLTAVFEHALNATDKAPAAIILGRMHVQKGDSKMAFDVLKRALADLGLSIEEKSLEECDEEFQSLLPRLKENPPDFTGVDPKDIDRSLSTLAALLTEIQLAAFWTDHVLYYNVTLAILKVYLERGMFSAVALGYVNMAAIIIWRFSMIDIAMELGSHACQVLEFFDQEQYTIGRVLTLYAAFLGHMQFDFAGNFKFLNRALDAASSAGDKIAHLLNIGTSAAYRLWASENLAETEAYIISVGDEFPDWQENLRGGVFLVSTRQMVRALAGKTNYKSASEVLSDCSHSSNDYIKFIKAKASNPERPLSIYMAHQLQALYRFGYYHEAVVLGERLLPMTDGLMCMRYRYSVMFYHALAMIACIRENPVRPDREELMAKVMHYRALIEIMAAINNANYVTHLSLLNAEIADIQQDYDHVLTHYEKAVDHALVSNVTLDEALALEQYADWLVRRGSARPGRGIILDAISAYRRVGAFGKADHVKDKYEYLLYGTRSLSNVDTGTQTVNDASTSAPYAYKLERIASHQASQTPADRTEEWLEPTSGQSRLTSSIRDSMNREPPAALSSAVGLDMIDLAGILESSQLLSSELNVDRLLSKLTDIIVDSAGAELVGLVVENDQGEWCVASVGTPDDIEAPAMGIPLAEIQDPVAKQVTMYVLRFKEEVFLRQVLDDERFSNVPDSWLEQNPDGASMVSIPILHGENVLLGSLYCQAPPNTFTERTVTLLKLLVNQIAISIANALLFKRAERVQASNASMLIVQKQALAQAQEQEKKAKAAEAEAKEMVRLKDEAAKAKSMFLANVSHELRTPLNGVIGMSEMLKATPLNREQEEHADSIRVCADTLLSVINDILDFSKLEAGKMQVFSVPLSLTETITEVVRALSYTNIERNLVTKTELHLDKELVVMGDPVRLHQILMNLMSNAYKFTARGTVTVHAKVDREDAESITVTTSVQDTGIGITEEQQKKLFLPFSQADSSTARSYGGTGLGLSICKAILENVMKGQIWLESTPNVGTKVSFRLSFKKVNASDLHEQSGTAPHGREADPMAIFTPPAADDGPGARAVVSLQGIPRDQLKVCIAEDNPINQKIAINFVKKLGFSCEAYGDGQQAVDALTRASEDNRPFHLVLMDVQMPVLDGYNATREIRKHPDPRVRDILVIAMTASAIRGDREKCLEAGMNNYLAKPVRADTLKQMLESYLHQPRKDMPNLQDEANRLVENVENEEARQQHHLQQQQQQQQNASRNGKENAKSNNATAGTGGIGSRLPELTKSGDLRRQAPQRPRSAQRATAIHLSPEEMIPKPKASSSSSSSGSSSSSTSSTRAGQDPSMKEQLKLVDRQIKELRDRPSRAGSVSPAPPLKDRSGSGGENAKRGSTDGRKDGVEGGGEDGGQ</sequence>
<evidence type="ECO:0000259" key="16">
    <source>
        <dbReference type="PROSITE" id="PS50011"/>
    </source>
</evidence>
<dbReference type="eggNOG" id="KOG0519">
    <property type="taxonomic scope" value="Eukaryota"/>
</dbReference>
<dbReference type="SUPFAM" id="SSF52172">
    <property type="entry name" value="CheY-like"/>
    <property type="match status" value="1"/>
</dbReference>
<dbReference type="CDD" id="cd16922">
    <property type="entry name" value="HATPase_EvgS-ArcB-TorS-like"/>
    <property type="match status" value="1"/>
</dbReference>
<dbReference type="Pfam" id="PF02518">
    <property type="entry name" value="HATPase_c"/>
    <property type="match status" value="1"/>
</dbReference>
<comment type="catalytic activity">
    <reaction evidence="1">
        <text>ATP + protein L-histidine = ADP + protein N-phospho-L-histidine.</text>
        <dbReference type="EC" id="2.7.13.3"/>
    </reaction>
</comment>
<feature type="region of interest" description="Disordered" evidence="15">
    <location>
        <begin position="474"/>
        <end position="558"/>
    </location>
</feature>
<dbReference type="InterPro" id="IPR027417">
    <property type="entry name" value="P-loop_NTPase"/>
</dbReference>
<evidence type="ECO:0000313" key="19">
    <source>
        <dbReference type="EMBL" id="EMF12419.1"/>
    </source>
</evidence>
<dbReference type="PANTHER" id="PTHR43047">
    <property type="entry name" value="TWO-COMPONENT HISTIDINE PROTEIN KINASE"/>
    <property type="match status" value="1"/>
</dbReference>
<dbReference type="InterPro" id="IPR036097">
    <property type="entry name" value="HisK_dim/P_sf"/>
</dbReference>
<feature type="compositionally biased region" description="Polar residues" evidence="15">
    <location>
        <begin position="1656"/>
        <end position="1668"/>
    </location>
</feature>
<dbReference type="InterPro" id="IPR005467">
    <property type="entry name" value="His_kinase_dom"/>
</dbReference>
<dbReference type="InterPro" id="IPR003594">
    <property type="entry name" value="HATPase_dom"/>
</dbReference>
<evidence type="ECO:0000256" key="1">
    <source>
        <dbReference type="ARBA" id="ARBA00000085"/>
    </source>
</evidence>
<evidence type="ECO:0000256" key="12">
    <source>
        <dbReference type="ARBA" id="ARBA00023136"/>
    </source>
</evidence>
<dbReference type="InterPro" id="IPR011009">
    <property type="entry name" value="Kinase-like_dom_sf"/>
</dbReference>
<dbReference type="SUPFAM" id="SSF47384">
    <property type="entry name" value="Homodimeric domain of signal transducing histidine kinase"/>
    <property type="match status" value="1"/>
</dbReference>
<gene>
    <name evidence="19" type="ORF">SEPMUDRAFT_133173</name>
</gene>
<dbReference type="InterPro" id="IPR011006">
    <property type="entry name" value="CheY-like_superfamily"/>
</dbReference>
<dbReference type="InterPro" id="IPR001789">
    <property type="entry name" value="Sig_transdc_resp-reg_receiver"/>
</dbReference>
<keyword evidence="6" id="KW-0808">Transferase</keyword>
<organism evidence="19 20">
    <name type="scientific">Sphaerulina musiva (strain SO2202)</name>
    <name type="common">Poplar stem canker fungus</name>
    <name type="synonym">Septoria musiva</name>
    <dbReference type="NCBI Taxonomy" id="692275"/>
    <lineage>
        <taxon>Eukaryota</taxon>
        <taxon>Fungi</taxon>
        <taxon>Dikarya</taxon>
        <taxon>Ascomycota</taxon>
        <taxon>Pezizomycotina</taxon>
        <taxon>Dothideomycetes</taxon>
        <taxon>Dothideomycetidae</taxon>
        <taxon>Mycosphaerellales</taxon>
        <taxon>Mycosphaerellaceae</taxon>
        <taxon>Sphaerulina</taxon>
    </lineage>
</organism>
<feature type="domain" description="Histidine kinase" evidence="17">
    <location>
        <begin position="1914"/>
        <end position="2136"/>
    </location>
</feature>
<dbReference type="InterPro" id="IPR003018">
    <property type="entry name" value="GAF"/>
</dbReference>
<dbReference type="Proteomes" id="UP000016931">
    <property type="component" value="Unassembled WGS sequence"/>
</dbReference>
<feature type="region of interest" description="Disordered" evidence="15">
    <location>
        <begin position="1640"/>
        <end position="1672"/>
    </location>
</feature>
<evidence type="ECO:0000256" key="10">
    <source>
        <dbReference type="ARBA" id="ARBA00022840"/>
    </source>
</evidence>
<dbReference type="SUPFAM" id="SSF55781">
    <property type="entry name" value="GAF domain-like"/>
    <property type="match status" value="1"/>
</dbReference>
<dbReference type="EMBL" id="KB456264">
    <property type="protein sequence ID" value="EMF12419.1"/>
    <property type="molecule type" value="Genomic_DNA"/>
</dbReference>
<dbReference type="STRING" id="692275.M3D3F7"/>
<proteinExistence type="predicted"/>
<dbReference type="EC" id="2.7.13.3" evidence="3"/>
<dbReference type="FunFam" id="3.30.565.10:FF:000010">
    <property type="entry name" value="Sensor histidine kinase RcsC"/>
    <property type="match status" value="1"/>
</dbReference>
<dbReference type="Pfam" id="PF13185">
    <property type="entry name" value="GAF_2"/>
    <property type="match status" value="1"/>
</dbReference>
<dbReference type="SUPFAM" id="SSF55874">
    <property type="entry name" value="ATPase domain of HSP90 chaperone/DNA topoisomerase II/histidine kinase"/>
    <property type="match status" value="1"/>
</dbReference>
<keyword evidence="14" id="KW-0175">Coiled coil</keyword>
<dbReference type="Pfam" id="PF00072">
    <property type="entry name" value="Response_reg"/>
    <property type="match status" value="1"/>
</dbReference>
<dbReference type="InterPro" id="IPR029016">
    <property type="entry name" value="GAF-like_dom_sf"/>
</dbReference>
<dbReference type="GeneID" id="27899685"/>
<evidence type="ECO:0000256" key="15">
    <source>
        <dbReference type="SAM" id="MobiDB-lite"/>
    </source>
</evidence>
<dbReference type="SMART" id="SM00220">
    <property type="entry name" value="S_TKc"/>
    <property type="match status" value="1"/>
</dbReference>
<feature type="compositionally biased region" description="Low complexity" evidence="15">
    <location>
        <begin position="2416"/>
        <end position="2432"/>
    </location>
</feature>
<keyword evidence="5 13" id="KW-0597">Phosphoprotein</keyword>
<dbReference type="GO" id="GO:0000155">
    <property type="term" value="F:phosphorelay sensor kinase activity"/>
    <property type="evidence" value="ECO:0007669"/>
    <property type="project" value="InterPro"/>
</dbReference>
<dbReference type="FunFam" id="1.10.287.130:FF:000003">
    <property type="entry name" value="Histidine kinase"/>
    <property type="match status" value="1"/>
</dbReference>
<feature type="modified residue" description="4-aspartylphosphate" evidence="13">
    <location>
        <position position="2241"/>
    </location>
</feature>
<dbReference type="SMART" id="SM00388">
    <property type="entry name" value="HisKA"/>
    <property type="match status" value="1"/>
</dbReference>
<evidence type="ECO:0000256" key="2">
    <source>
        <dbReference type="ARBA" id="ARBA00004651"/>
    </source>
</evidence>
<dbReference type="SUPFAM" id="SSF56112">
    <property type="entry name" value="Protein kinase-like (PK-like)"/>
    <property type="match status" value="1"/>
</dbReference>
<accession>M3D3F7</accession>
<feature type="domain" description="Response regulatory" evidence="18">
    <location>
        <begin position="2187"/>
        <end position="2310"/>
    </location>
</feature>
<dbReference type="InterPro" id="IPR011990">
    <property type="entry name" value="TPR-like_helical_dom_sf"/>
</dbReference>
<dbReference type="SMART" id="SM00448">
    <property type="entry name" value="REC"/>
    <property type="match status" value="1"/>
</dbReference>
<dbReference type="PANTHER" id="PTHR43047:SF46">
    <property type="entry name" value="HISTIDINE KINASE_RESPONSE REGULATOR, PUTATIVE (AFU_ORTHOLOGUE AFUA_3G12550)-RELATED"/>
    <property type="match status" value="1"/>
</dbReference>
<dbReference type="SMART" id="SM00387">
    <property type="entry name" value="HATPase_c"/>
    <property type="match status" value="1"/>
</dbReference>
<dbReference type="PRINTS" id="PR00344">
    <property type="entry name" value="BCTRLSENSOR"/>
</dbReference>
<keyword evidence="4" id="KW-1003">Cell membrane</keyword>
<dbReference type="GO" id="GO:0005886">
    <property type="term" value="C:plasma membrane"/>
    <property type="evidence" value="ECO:0007669"/>
    <property type="project" value="UniProtKB-SubCell"/>
</dbReference>
<dbReference type="GO" id="GO:0005524">
    <property type="term" value="F:ATP binding"/>
    <property type="evidence" value="ECO:0007669"/>
    <property type="project" value="UniProtKB-KW"/>
</dbReference>
<keyword evidence="20" id="KW-1185">Reference proteome</keyword>
<feature type="region of interest" description="Disordered" evidence="15">
    <location>
        <begin position="2334"/>
        <end position="2502"/>
    </location>
</feature>
<keyword evidence="7" id="KW-0812">Transmembrane</keyword>
<keyword evidence="12" id="KW-0472">Membrane</keyword>
<evidence type="ECO:0000259" key="17">
    <source>
        <dbReference type="PROSITE" id="PS50109"/>
    </source>
</evidence>
<dbReference type="PROSITE" id="PS50011">
    <property type="entry name" value="PROTEIN_KINASE_DOM"/>
    <property type="match status" value="1"/>
</dbReference>
<feature type="compositionally biased region" description="Basic and acidic residues" evidence="15">
    <location>
        <begin position="2470"/>
        <end position="2493"/>
    </location>
</feature>
<keyword evidence="8" id="KW-0547">Nucleotide-binding</keyword>